<evidence type="ECO:0000313" key="4">
    <source>
        <dbReference type="Proteomes" id="UP000594263"/>
    </source>
</evidence>
<dbReference type="InterPro" id="IPR036312">
    <property type="entry name" value="Bifun_inhib/LTP/seed_sf"/>
</dbReference>
<name>A0A7N0VMU7_KALFE</name>
<dbReference type="OMA" id="MAHTSGN"/>
<dbReference type="InterPro" id="IPR016140">
    <property type="entry name" value="Bifunc_inhib/LTP/seed_store"/>
</dbReference>
<evidence type="ECO:0000313" key="3">
    <source>
        <dbReference type="EnsemblPlants" id="Kaladp1221s0035.1.v1.1.CDS.1"/>
    </source>
</evidence>
<dbReference type="CDD" id="cd04660">
    <property type="entry name" value="nsLTP_like"/>
    <property type="match status" value="1"/>
</dbReference>
<dbReference type="Gene3D" id="1.10.110.10">
    <property type="entry name" value="Plant lipid-transfer and hydrophobic proteins"/>
    <property type="match status" value="1"/>
</dbReference>
<dbReference type="GO" id="GO:0009627">
    <property type="term" value="P:systemic acquired resistance"/>
    <property type="evidence" value="ECO:0007669"/>
    <property type="project" value="InterPro"/>
</dbReference>
<dbReference type="PANTHER" id="PTHR33122">
    <property type="entry name" value="LIPID BINDING PROTEIN-RELATED"/>
    <property type="match status" value="1"/>
</dbReference>
<keyword evidence="4" id="KW-1185">Reference proteome</keyword>
<protein>
    <recommendedName>
        <fullName evidence="2">Bifunctional inhibitor/plant lipid transfer protein/seed storage helical domain-containing protein</fullName>
    </recommendedName>
</protein>
<dbReference type="SMART" id="SM00499">
    <property type="entry name" value="AAI"/>
    <property type="match status" value="1"/>
</dbReference>
<feature type="chain" id="PRO_5029885018" description="Bifunctional inhibitor/plant lipid transfer protein/seed storage helical domain-containing protein" evidence="1">
    <location>
        <begin position="23"/>
        <end position="103"/>
    </location>
</feature>
<dbReference type="GO" id="GO:0005504">
    <property type="term" value="F:fatty acid binding"/>
    <property type="evidence" value="ECO:0007669"/>
    <property type="project" value="InterPro"/>
</dbReference>
<sequence length="103" mass="10948">MAQISKSAVWILLGVLVVMAIASEAGDTKICNIVPSRLSLCRPAVSGKSPQPPTRRCCRLLRAADLKCLCDYKEMLPAVGINPELAMALPEKCGLTLPVGCNP</sequence>
<proteinExistence type="predicted"/>
<evidence type="ECO:0000259" key="2">
    <source>
        <dbReference type="SMART" id="SM00499"/>
    </source>
</evidence>
<dbReference type="Pfam" id="PF14368">
    <property type="entry name" value="LTP_2"/>
    <property type="match status" value="1"/>
</dbReference>
<feature type="signal peptide" evidence="1">
    <location>
        <begin position="1"/>
        <end position="22"/>
    </location>
</feature>
<dbReference type="SUPFAM" id="SSF47699">
    <property type="entry name" value="Bifunctional inhibitor/lipid-transfer protein/seed storage 2S albumin"/>
    <property type="match status" value="1"/>
</dbReference>
<accession>A0A7N0VMU7</accession>
<organism evidence="3 4">
    <name type="scientific">Kalanchoe fedtschenkoi</name>
    <name type="common">Lavender scallops</name>
    <name type="synonym">South American air plant</name>
    <dbReference type="NCBI Taxonomy" id="63787"/>
    <lineage>
        <taxon>Eukaryota</taxon>
        <taxon>Viridiplantae</taxon>
        <taxon>Streptophyta</taxon>
        <taxon>Embryophyta</taxon>
        <taxon>Tracheophyta</taxon>
        <taxon>Spermatophyta</taxon>
        <taxon>Magnoliopsida</taxon>
        <taxon>eudicotyledons</taxon>
        <taxon>Gunneridae</taxon>
        <taxon>Pentapetalae</taxon>
        <taxon>Saxifragales</taxon>
        <taxon>Crassulaceae</taxon>
        <taxon>Kalanchoe</taxon>
    </lineage>
</organism>
<dbReference type="Proteomes" id="UP000594263">
    <property type="component" value="Unplaced"/>
</dbReference>
<reference evidence="3" key="1">
    <citation type="submission" date="2021-01" db="UniProtKB">
        <authorList>
            <consortium name="EnsemblPlants"/>
        </authorList>
    </citation>
    <scope>IDENTIFICATION</scope>
</reference>
<dbReference type="AlphaFoldDB" id="A0A7N0VMU7"/>
<feature type="domain" description="Bifunctional inhibitor/plant lipid transfer protein/seed storage helical" evidence="2">
    <location>
        <begin position="31"/>
        <end position="101"/>
    </location>
</feature>
<dbReference type="InterPro" id="IPR044741">
    <property type="entry name" value="NsLTP-like"/>
</dbReference>
<dbReference type="Gramene" id="Kaladp1221s0035.1.v1.1">
    <property type="protein sequence ID" value="Kaladp1221s0035.1.v1.1.CDS.1"/>
    <property type="gene ID" value="Kaladp1221s0035.v1.1"/>
</dbReference>
<evidence type="ECO:0000256" key="1">
    <source>
        <dbReference type="SAM" id="SignalP"/>
    </source>
</evidence>
<keyword evidence="1" id="KW-0732">Signal</keyword>
<dbReference type="InterPro" id="IPR039265">
    <property type="entry name" value="DIR1-like"/>
</dbReference>
<dbReference type="EnsemblPlants" id="Kaladp1221s0035.1.v1.1">
    <property type="protein sequence ID" value="Kaladp1221s0035.1.v1.1.CDS.1"/>
    <property type="gene ID" value="Kaladp1221s0035.v1.1"/>
</dbReference>
<dbReference type="PANTHER" id="PTHR33122:SF43">
    <property type="entry name" value="BIFUNCTIONAL INHIBITOR_PLANT LIPID TRANSFER PROTEIN_SEED STORAGE HELICAL DOMAIN-CONTAINING PROTEIN"/>
    <property type="match status" value="1"/>
</dbReference>